<reference evidence="2" key="1">
    <citation type="journal article" date="2012" name="Nature">
        <title>A physical, genetic and functional sequence assembly of the barley genome.</title>
        <authorList>
            <consortium name="The International Barley Genome Sequencing Consortium"/>
            <person name="Mayer K.F."/>
            <person name="Waugh R."/>
            <person name="Brown J.W."/>
            <person name="Schulman A."/>
            <person name="Langridge P."/>
            <person name="Platzer M."/>
            <person name="Fincher G.B."/>
            <person name="Muehlbauer G.J."/>
            <person name="Sato K."/>
            <person name="Close T.J."/>
            <person name="Wise R.P."/>
            <person name="Stein N."/>
        </authorList>
    </citation>
    <scope>NUCLEOTIDE SEQUENCE [LARGE SCALE GENOMIC DNA]</scope>
    <source>
        <strain evidence="2">cv. Morex</strain>
    </source>
</reference>
<proteinExistence type="predicted"/>
<dbReference type="Proteomes" id="UP000011116">
    <property type="component" value="Chromosome 3H"/>
</dbReference>
<organism evidence="1 2">
    <name type="scientific">Hordeum vulgare subsp. vulgare</name>
    <name type="common">Domesticated barley</name>
    <dbReference type="NCBI Taxonomy" id="112509"/>
    <lineage>
        <taxon>Eukaryota</taxon>
        <taxon>Viridiplantae</taxon>
        <taxon>Streptophyta</taxon>
        <taxon>Embryophyta</taxon>
        <taxon>Tracheophyta</taxon>
        <taxon>Spermatophyta</taxon>
        <taxon>Magnoliopsida</taxon>
        <taxon>Liliopsida</taxon>
        <taxon>Poales</taxon>
        <taxon>Poaceae</taxon>
        <taxon>BOP clade</taxon>
        <taxon>Pooideae</taxon>
        <taxon>Triticodae</taxon>
        <taxon>Triticeae</taxon>
        <taxon>Hordeinae</taxon>
        <taxon>Hordeum</taxon>
    </lineage>
</organism>
<dbReference type="Gramene" id="HORVU.MOREX.r2.3HG0270390.1">
    <property type="protein sequence ID" value="HORVU.MOREX.r2.3HG0270390.1.CDS.1"/>
    <property type="gene ID" value="HORVU.MOREX.r2.3HG0270390"/>
</dbReference>
<dbReference type="Gramene" id="HORVU.MOREX.r3.3HG0323930.1">
    <property type="protein sequence ID" value="HORVU.MOREX.r3.3HG0323930.1.CDS1"/>
    <property type="gene ID" value="HORVU.MOREX.r3.3HG0323930"/>
</dbReference>
<evidence type="ECO:0000313" key="1">
    <source>
        <dbReference type="EnsemblPlants" id="HORVU.MOREX.r3.3HG0323930.1.CDS1"/>
    </source>
</evidence>
<reference evidence="1" key="2">
    <citation type="submission" date="2020-10" db="EMBL/GenBank/DDBJ databases">
        <authorList>
            <person name="Scholz U."/>
            <person name="Mascher M."/>
            <person name="Fiebig A."/>
        </authorList>
    </citation>
    <scope>NUCLEOTIDE SEQUENCE [LARGE SCALE GENOMIC DNA]</scope>
    <source>
        <strain evidence="1">cv. Morex</strain>
    </source>
</reference>
<evidence type="ECO:0000313" key="2">
    <source>
        <dbReference type="Proteomes" id="UP000011116"/>
    </source>
</evidence>
<protein>
    <submittedName>
        <fullName evidence="1">Uncharacterized protein</fullName>
    </submittedName>
</protein>
<name>A0A8I6XV57_HORVV</name>
<accession>A0A8I6XV57</accession>
<keyword evidence="2" id="KW-1185">Reference proteome</keyword>
<sequence>MYYDAAQSFRNLCQGIHESIRPYQDFPFLIDINIENCIQEELNTRESAVNGFLKSEAQTSVNSFKEIDAFMYPRTKSDTLAGSSCTRDAYILPRQLIVQEYSCVIQL</sequence>
<reference evidence="1" key="3">
    <citation type="submission" date="2022-01" db="UniProtKB">
        <authorList>
            <consortium name="EnsemblPlants"/>
        </authorList>
    </citation>
    <scope>IDENTIFICATION</scope>
    <source>
        <strain evidence="1">subsp. vulgare</strain>
    </source>
</reference>
<dbReference type="EnsemblPlants" id="HORVU.MOREX.r3.3HG0323930.1">
    <property type="protein sequence ID" value="HORVU.MOREX.r3.3HG0323930.1.CDS1"/>
    <property type="gene ID" value="HORVU.MOREX.r3.3HG0323930"/>
</dbReference>
<dbReference type="AlphaFoldDB" id="A0A8I6XV57"/>